<accession>A0A3E2DA39</accession>
<gene>
    <name evidence="1" type="ORF">CHT91_11515</name>
</gene>
<dbReference type="Proteomes" id="UP000259211">
    <property type="component" value="Unassembled WGS sequence"/>
</dbReference>
<name>A0A3E2DA39_9ACTN</name>
<organism evidence="1 2">
    <name type="scientific">Cutibacterium avidum</name>
    <dbReference type="NCBI Taxonomy" id="33010"/>
    <lineage>
        <taxon>Bacteria</taxon>
        <taxon>Bacillati</taxon>
        <taxon>Actinomycetota</taxon>
        <taxon>Actinomycetes</taxon>
        <taxon>Propionibacteriales</taxon>
        <taxon>Propionibacteriaceae</taxon>
        <taxon>Cutibacterium</taxon>
    </lineage>
</organism>
<sequence>MTVLTGAAGHTTLTAASWDQLRRDSELEAVDLTLHILGGRIPQHVVRAELSPTVWLAVLAQTDAGIATIERAVIGGRSVPVAR</sequence>
<evidence type="ECO:0000313" key="1">
    <source>
        <dbReference type="EMBL" id="RFT42279.1"/>
    </source>
</evidence>
<dbReference type="AlphaFoldDB" id="A0A3E2DA39"/>
<proteinExistence type="predicted"/>
<reference evidence="1 2" key="1">
    <citation type="submission" date="2017-07" db="EMBL/GenBank/DDBJ databases">
        <authorList>
            <person name="Sun Z.S."/>
            <person name="Albrecht U."/>
            <person name="Echele G."/>
            <person name="Lee C.C."/>
        </authorList>
    </citation>
    <scope>NUCLEOTIDE SEQUENCE [LARGE SCALE GENOMIC DNA]</scope>
    <source>
        <strain evidence="1 2">P16-029</strain>
    </source>
</reference>
<comment type="caution">
    <text evidence="1">The sequence shown here is derived from an EMBL/GenBank/DDBJ whole genome shotgun (WGS) entry which is preliminary data.</text>
</comment>
<protein>
    <submittedName>
        <fullName evidence="1">Uncharacterized protein</fullName>
    </submittedName>
</protein>
<dbReference type="RefSeq" id="WP_065673669.1">
    <property type="nucleotide sequence ID" value="NZ_JAQDJS010000016.1"/>
</dbReference>
<dbReference type="EMBL" id="NOWI01000011">
    <property type="protein sequence ID" value="RFT42279.1"/>
    <property type="molecule type" value="Genomic_DNA"/>
</dbReference>
<evidence type="ECO:0000313" key="2">
    <source>
        <dbReference type="Proteomes" id="UP000259211"/>
    </source>
</evidence>